<dbReference type="InterPro" id="IPR008974">
    <property type="entry name" value="TRAF-like"/>
</dbReference>
<evidence type="ECO:0000259" key="1">
    <source>
        <dbReference type="PROSITE" id="PS50144"/>
    </source>
</evidence>
<dbReference type="SUPFAM" id="SSF49599">
    <property type="entry name" value="TRAF domain-like"/>
    <property type="match status" value="1"/>
</dbReference>
<dbReference type="Gramene" id="TraesLDM3B03G01541380.1">
    <property type="protein sequence ID" value="TraesLDM3B03G01541380.1.CDS1"/>
    <property type="gene ID" value="TraesLDM3B03G01541380"/>
</dbReference>
<dbReference type="GO" id="GO:0016567">
    <property type="term" value="P:protein ubiquitination"/>
    <property type="evidence" value="ECO:0007669"/>
    <property type="project" value="InterPro"/>
</dbReference>
<name>A0A3B6FE85_WHEAT</name>
<evidence type="ECO:0000313" key="3">
    <source>
        <dbReference type="Proteomes" id="UP000019116"/>
    </source>
</evidence>
<dbReference type="STRING" id="4565.A0A3B6FE85"/>
<dbReference type="CDD" id="cd00121">
    <property type="entry name" value="MATH"/>
    <property type="match status" value="1"/>
</dbReference>
<feature type="domain" description="MATH" evidence="1">
    <location>
        <begin position="17"/>
        <end position="151"/>
    </location>
</feature>
<sequence length="245" mass="26913">MMIDDASTSTLTTTVTTGSHVLRINGYTETKLLGNGVAAPSGEFEAAGHRWRIHYYPNGGWWNNADGISLALSIADKYVLSHVNANVRFSLVPHDGNKPTPPKRKHYRSSFGGVFKFNGHVIGERSRFMGRDQLEKSGYVVDDCFIVRCDIDVVVTSAARVVGSTATDAYDDLEEAELPCSSMVQEDMCKHEDNVVGGHATDTEDPSDIGLAKPHRLRPRQPKMMMHPMAAAVLSSVFSCFADFF</sequence>
<dbReference type="AlphaFoldDB" id="A0A3B6FE85"/>
<dbReference type="PANTHER" id="PTHR26379:SF512">
    <property type="entry name" value="BTB DOMAIN-CONTAINING PROTEIN"/>
    <property type="match status" value="1"/>
</dbReference>
<reference evidence="2" key="2">
    <citation type="submission" date="2018-10" db="UniProtKB">
        <authorList>
            <consortium name="EnsemblPlants"/>
        </authorList>
    </citation>
    <scope>IDENTIFICATION</scope>
</reference>
<dbReference type="Gene3D" id="2.60.210.10">
    <property type="entry name" value="Apoptosis, Tumor Necrosis Factor Receptor Associated Protein 2, Chain A"/>
    <property type="match status" value="1"/>
</dbReference>
<organism evidence="2">
    <name type="scientific">Triticum aestivum</name>
    <name type="common">Wheat</name>
    <dbReference type="NCBI Taxonomy" id="4565"/>
    <lineage>
        <taxon>Eukaryota</taxon>
        <taxon>Viridiplantae</taxon>
        <taxon>Streptophyta</taxon>
        <taxon>Embryophyta</taxon>
        <taxon>Tracheophyta</taxon>
        <taxon>Spermatophyta</taxon>
        <taxon>Magnoliopsida</taxon>
        <taxon>Liliopsida</taxon>
        <taxon>Poales</taxon>
        <taxon>Poaceae</taxon>
        <taxon>BOP clade</taxon>
        <taxon>Pooideae</taxon>
        <taxon>Triticodae</taxon>
        <taxon>Triticeae</taxon>
        <taxon>Triticinae</taxon>
        <taxon>Triticum</taxon>
    </lineage>
</organism>
<dbReference type="Proteomes" id="UP000019116">
    <property type="component" value="Chromosome 3B"/>
</dbReference>
<dbReference type="PANTHER" id="PTHR26379">
    <property type="entry name" value="BTB/POZ AND MATH DOMAIN-CONTAINING PROTEIN 1"/>
    <property type="match status" value="1"/>
</dbReference>
<reference evidence="2" key="1">
    <citation type="submission" date="2018-08" db="EMBL/GenBank/DDBJ databases">
        <authorList>
            <person name="Rossello M."/>
        </authorList>
    </citation>
    <scope>NUCLEOTIDE SEQUENCE [LARGE SCALE GENOMIC DNA]</scope>
    <source>
        <strain evidence="2">cv. Chinese Spring</strain>
    </source>
</reference>
<keyword evidence="3" id="KW-1185">Reference proteome</keyword>
<dbReference type="OrthoDB" id="695439at2759"/>
<protein>
    <recommendedName>
        <fullName evidence="1">MATH domain-containing protein</fullName>
    </recommendedName>
</protein>
<dbReference type="InterPro" id="IPR045005">
    <property type="entry name" value="BPM1-6"/>
</dbReference>
<dbReference type="EnsemblPlants" id="TraesCS3B02G026000.1">
    <property type="protein sequence ID" value="TraesCS3B02G026000.1.cds1"/>
    <property type="gene ID" value="TraesCS3B02G026000"/>
</dbReference>
<dbReference type="Pfam" id="PF22486">
    <property type="entry name" value="MATH_2"/>
    <property type="match status" value="1"/>
</dbReference>
<dbReference type="PROSITE" id="PS50144">
    <property type="entry name" value="MATH"/>
    <property type="match status" value="1"/>
</dbReference>
<dbReference type="InterPro" id="IPR002083">
    <property type="entry name" value="MATH/TRAF_dom"/>
</dbReference>
<dbReference type="SMR" id="A0A3B6FE85"/>
<evidence type="ECO:0000313" key="2">
    <source>
        <dbReference type="EnsemblPlants" id="TraesCS3B02G026000.1.cds1"/>
    </source>
</evidence>
<dbReference type="Gramene" id="TraesNOR3B03G01562580.1">
    <property type="protein sequence ID" value="TraesNOR3B03G01562580.1.CDS1"/>
    <property type="gene ID" value="TraesNOR3B03G01562580"/>
</dbReference>
<dbReference type="Gramene" id="TraesCS3B02G026000.1">
    <property type="protein sequence ID" value="TraesCS3B02G026000.1.cds1"/>
    <property type="gene ID" value="TraesCS3B02G026000"/>
</dbReference>
<proteinExistence type="predicted"/>
<accession>A0A3B6FE85</accession>
<dbReference type="Gramene" id="TraesCS3B03G0058800.1">
    <property type="protein sequence ID" value="TraesCS3B03G0058800.1.CDS1"/>
    <property type="gene ID" value="TraesCS3B03G0058800"/>
</dbReference>